<proteinExistence type="inferred from homology"/>
<dbReference type="EMBL" id="JAVREH010000002">
    <property type="protein sequence ID" value="MDT0260242.1"/>
    <property type="molecule type" value="Genomic_DNA"/>
</dbReference>
<keyword evidence="10" id="KW-1185">Reference proteome</keyword>
<keyword evidence="3 9" id="KW-0808">Transferase</keyword>
<comment type="similarity">
    <text evidence="7">Belongs to the glycosyltransferase 87 family.</text>
</comment>
<evidence type="ECO:0000313" key="9">
    <source>
        <dbReference type="EMBL" id="MDT0260242.1"/>
    </source>
</evidence>
<evidence type="ECO:0000256" key="2">
    <source>
        <dbReference type="ARBA" id="ARBA00022475"/>
    </source>
</evidence>
<feature type="transmembrane region" description="Helical" evidence="8">
    <location>
        <begin position="388"/>
        <end position="411"/>
    </location>
</feature>
<evidence type="ECO:0000256" key="7">
    <source>
        <dbReference type="ARBA" id="ARBA00024033"/>
    </source>
</evidence>
<feature type="transmembrane region" description="Helical" evidence="8">
    <location>
        <begin position="103"/>
        <end position="122"/>
    </location>
</feature>
<feature type="transmembrane region" description="Helical" evidence="8">
    <location>
        <begin position="281"/>
        <end position="302"/>
    </location>
</feature>
<feature type="transmembrane region" description="Helical" evidence="8">
    <location>
        <begin position="171"/>
        <end position="192"/>
    </location>
</feature>
<keyword evidence="4 8" id="KW-0812">Transmembrane</keyword>
<comment type="subcellular location">
    <subcellularLocation>
        <location evidence="1">Cell membrane</location>
        <topology evidence="1">Multi-pass membrane protein</topology>
    </subcellularLocation>
</comment>
<evidence type="ECO:0000313" key="10">
    <source>
        <dbReference type="Proteomes" id="UP001183176"/>
    </source>
</evidence>
<dbReference type="InterPro" id="IPR018584">
    <property type="entry name" value="GT87"/>
</dbReference>
<reference evidence="10" key="1">
    <citation type="submission" date="2023-07" db="EMBL/GenBank/DDBJ databases">
        <title>30 novel species of actinomycetes from the DSMZ collection.</title>
        <authorList>
            <person name="Nouioui I."/>
        </authorList>
    </citation>
    <scope>NUCLEOTIDE SEQUENCE [LARGE SCALE GENOMIC DNA]</scope>
    <source>
        <strain evidence="10">DSM 44399</strain>
    </source>
</reference>
<evidence type="ECO:0000256" key="4">
    <source>
        <dbReference type="ARBA" id="ARBA00022692"/>
    </source>
</evidence>
<evidence type="ECO:0000256" key="5">
    <source>
        <dbReference type="ARBA" id="ARBA00022989"/>
    </source>
</evidence>
<name>A0ABU2J5H8_9ACTN</name>
<dbReference type="Pfam" id="PF09594">
    <property type="entry name" value="GT87"/>
    <property type="match status" value="1"/>
</dbReference>
<dbReference type="EC" id="2.4.-.-" evidence="9"/>
<evidence type="ECO:0000256" key="3">
    <source>
        <dbReference type="ARBA" id="ARBA00022679"/>
    </source>
</evidence>
<keyword evidence="2" id="KW-1003">Cell membrane</keyword>
<evidence type="ECO:0000256" key="6">
    <source>
        <dbReference type="ARBA" id="ARBA00023136"/>
    </source>
</evidence>
<evidence type="ECO:0000256" key="1">
    <source>
        <dbReference type="ARBA" id="ARBA00004651"/>
    </source>
</evidence>
<evidence type="ECO:0000256" key="8">
    <source>
        <dbReference type="SAM" id="Phobius"/>
    </source>
</evidence>
<dbReference type="GO" id="GO:0016757">
    <property type="term" value="F:glycosyltransferase activity"/>
    <property type="evidence" value="ECO:0007669"/>
    <property type="project" value="UniProtKB-KW"/>
</dbReference>
<feature type="transmembrane region" description="Helical" evidence="8">
    <location>
        <begin position="360"/>
        <end position="382"/>
    </location>
</feature>
<comment type="caution">
    <text evidence="9">The sequence shown here is derived from an EMBL/GenBank/DDBJ whole genome shotgun (WGS) entry which is preliminary data.</text>
</comment>
<keyword evidence="5 8" id="KW-1133">Transmembrane helix</keyword>
<dbReference type="RefSeq" id="WP_311421396.1">
    <property type="nucleotide sequence ID" value="NZ_JAVREH010000002.1"/>
</dbReference>
<keyword evidence="6 8" id="KW-0472">Membrane</keyword>
<protein>
    <submittedName>
        <fullName evidence="9">Glycosyltransferase family 87 protein</fullName>
        <ecNumber evidence="9">2.4.-.-</ecNumber>
    </submittedName>
</protein>
<gene>
    <name evidence="9" type="ORF">RM423_02425</name>
</gene>
<dbReference type="Proteomes" id="UP001183176">
    <property type="component" value="Unassembled WGS sequence"/>
</dbReference>
<organism evidence="9 10">
    <name type="scientific">Jatrophihabitans lederbergiae</name>
    <dbReference type="NCBI Taxonomy" id="3075547"/>
    <lineage>
        <taxon>Bacteria</taxon>
        <taxon>Bacillati</taxon>
        <taxon>Actinomycetota</taxon>
        <taxon>Actinomycetes</taxon>
        <taxon>Jatrophihabitantales</taxon>
        <taxon>Jatrophihabitantaceae</taxon>
        <taxon>Jatrophihabitans</taxon>
    </lineage>
</organism>
<feature type="transmembrane region" description="Helical" evidence="8">
    <location>
        <begin position="204"/>
        <end position="225"/>
    </location>
</feature>
<accession>A0ABU2J5H8</accession>
<keyword evidence="9" id="KW-0328">Glycosyltransferase</keyword>
<sequence>MTTAIAPKQRRALVSLDLPDAIIAEGRSAIALRWLLSRALTLSIMVFAHESEVTGDVTYYARSMHQLLQGGTLRNTLQEYPLPVFLVILPQFLLGFLNQVAFTILFALSMLIVDAAFTAVLWRADGRHRGDSTNLWLWFVPAMGPLAYFRFDLVPAVLAGGAVLVAVRRPALAGALTAFGAALKLWPAVMLPTFLIRRSERRQVLTGFLSTGIVIGVLALIIGGVSRTLSPLHWQSARGLQIESVAATPLMLARMVHPVGTWDVHISQFKAFEIFGAGVHLMSQLTTVLTVLGGVLLVTLWWRALKVSPSAETLGWLFLATALVVTVTNKTLSPQYLLWLGGPVAALAVRAPANRSVRTFGRVLLVTAIATQLVFPVGYNALLKTHSLMPLVTLDLAARNALLVWLTWFAVRQVWKQTARA</sequence>
<feature type="transmembrane region" description="Helical" evidence="8">
    <location>
        <begin position="134"/>
        <end position="151"/>
    </location>
</feature>